<dbReference type="Proteomes" id="UP000240854">
    <property type="component" value="Segment"/>
</dbReference>
<accession>A0A2P1CA58</accession>
<name>A0A2P1CA58_9CAUD</name>
<organism evidence="1 2">
    <name type="scientific">Pseudomonas phage vB_PaeS_C1</name>
    <dbReference type="NCBI Taxonomy" id="2099649"/>
    <lineage>
        <taxon>Viruses</taxon>
        <taxon>Duplodnaviria</taxon>
        <taxon>Heunggongvirae</taxon>
        <taxon>Uroviricota</taxon>
        <taxon>Caudoviricetes</taxon>
        <taxon>Jondennisvirinae</taxon>
        <taxon>Septimatrevirus</taxon>
        <taxon>Septimatrevirus C1</taxon>
        <taxon>Septimatrevirus sv73</taxon>
    </lineage>
</organism>
<keyword evidence="2" id="KW-1185">Reference proteome</keyword>
<evidence type="ECO:0000313" key="2">
    <source>
        <dbReference type="Proteomes" id="UP000240854"/>
    </source>
</evidence>
<reference evidence="2" key="1">
    <citation type="submission" date="2018-01" db="EMBL/GenBank/DDBJ databases">
        <authorList>
            <person name="Qu K."/>
        </authorList>
    </citation>
    <scope>NUCLEOTIDE SEQUENCE [LARGE SCALE GENOMIC DNA]</scope>
</reference>
<evidence type="ECO:0000313" key="1">
    <source>
        <dbReference type="EMBL" id="AVJ48081.1"/>
    </source>
</evidence>
<gene>
    <name evidence="1" type="ORF">vBPaeSC1_09</name>
</gene>
<protein>
    <submittedName>
        <fullName evidence="1">Uncharacterized protein</fullName>
    </submittedName>
</protein>
<sequence>MNKQRPFGVVFFCSYLLTQVRTIRRIQIIEANNEGLTNMNALNNIQRVVSWNSKKNDDGTFTATAYSFDHNAPTVVHASYTRASRAQAVADAKKAVRYLKAQQRTA</sequence>
<proteinExistence type="predicted"/>
<dbReference type="EMBL" id="MG897800">
    <property type="protein sequence ID" value="AVJ48081.1"/>
    <property type="molecule type" value="Genomic_DNA"/>
</dbReference>